<feature type="compositionally biased region" description="Acidic residues" evidence="1">
    <location>
        <begin position="67"/>
        <end position="79"/>
    </location>
</feature>
<sequence length="128" mass="14277">MPGLRVYSASRINHLLPFLRNPNSRISNAKDPKILDQICQEWILISSASGPIRRSESPVKPSAVSEFIDDEAQESDDGVVIDKRDLDGEAGPDGYEADFIDDRNSEEEEVMCTPDLTPPPAEQHFRLP</sequence>
<organism evidence="2 3">
    <name type="scientific">Mycena metata</name>
    <dbReference type="NCBI Taxonomy" id="1033252"/>
    <lineage>
        <taxon>Eukaryota</taxon>
        <taxon>Fungi</taxon>
        <taxon>Dikarya</taxon>
        <taxon>Basidiomycota</taxon>
        <taxon>Agaricomycotina</taxon>
        <taxon>Agaricomycetes</taxon>
        <taxon>Agaricomycetidae</taxon>
        <taxon>Agaricales</taxon>
        <taxon>Marasmiineae</taxon>
        <taxon>Mycenaceae</taxon>
        <taxon>Mycena</taxon>
    </lineage>
</organism>
<evidence type="ECO:0000256" key="1">
    <source>
        <dbReference type="SAM" id="MobiDB-lite"/>
    </source>
</evidence>
<evidence type="ECO:0000313" key="3">
    <source>
        <dbReference type="Proteomes" id="UP001215598"/>
    </source>
</evidence>
<dbReference type="EMBL" id="JARKIB010000302">
    <property type="protein sequence ID" value="KAJ7715765.1"/>
    <property type="molecule type" value="Genomic_DNA"/>
</dbReference>
<gene>
    <name evidence="2" type="ORF">B0H16DRAFT_1741721</name>
</gene>
<dbReference type="AlphaFoldDB" id="A0AAD7HAL1"/>
<name>A0AAD7HAL1_9AGAR</name>
<evidence type="ECO:0000313" key="2">
    <source>
        <dbReference type="EMBL" id="KAJ7715765.1"/>
    </source>
</evidence>
<feature type="compositionally biased region" description="Acidic residues" evidence="1">
    <location>
        <begin position="95"/>
        <end position="110"/>
    </location>
</feature>
<feature type="region of interest" description="Disordered" evidence="1">
    <location>
        <begin position="50"/>
        <end position="128"/>
    </location>
</feature>
<protein>
    <submittedName>
        <fullName evidence="2">Uncharacterized protein</fullName>
    </submittedName>
</protein>
<dbReference type="Proteomes" id="UP001215598">
    <property type="component" value="Unassembled WGS sequence"/>
</dbReference>
<accession>A0AAD7HAL1</accession>
<keyword evidence="3" id="KW-1185">Reference proteome</keyword>
<comment type="caution">
    <text evidence="2">The sequence shown here is derived from an EMBL/GenBank/DDBJ whole genome shotgun (WGS) entry which is preliminary data.</text>
</comment>
<proteinExistence type="predicted"/>
<reference evidence="2" key="1">
    <citation type="submission" date="2023-03" db="EMBL/GenBank/DDBJ databases">
        <title>Massive genome expansion in bonnet fungi (Mycena s.s.) driven by repeated elements and novel gene families across ecological guilds.</title>
        <authorList>
            <consortium name="Lawrence Berkeley National Laboratory"/>
            <person name="Harder C.B."/>
            <person name="Miyauchi S."/>
            <person name="Viragh M."/>
            <person name="Kuo A."/>
            <person name="Thoen E."/>
            <person name="Andreopoulos B."/>
            <person name="Lu D."/>
            <person name="Skrede I."/>
            <person name="Drula E."/>
            <person name="Henrissat B."/>
            <person name="Morin E."/>
            <person name="Kohler A."/>
            <person name="Barry K."/>
            <person name="LaButti K."/>
            <person name="Morin E."/>
            <person name="Salamov A."/>
            <person name="Lipzen A."/>
            <person name="Mereny Z."/>
            <person name="Hegedus B."/>
            <person name="Baldrian P."/>
            <person name="Stursova M."/>
            <person name="Weitz H."/>
            <person name="Taylor A."/>
            <person name="Grigoriev I.V."/>
            <person name="Nagy L.G."/>
            <person name="Martin F."/>
            <person name="Kauserud H."/>
        </authorList>
    </citation>
    <scope>NUCLEOTIDE SEQUENCE</scope>
    <source>
        <strain evidence="2">CBHHK182m</strain>
    </source>
</reference>